<dbReference type="EMBL" id="CAAKNF010000193">
    <property type="protein sequence ID" value="VIO94978.1"/>
    <property type="molecule type" value="Genomic_DNA"/>
</dbReference>
<dbReference type="InterPro" id="IPR002172">
    <property type="entry name" value="LDrepeatLR_classA_rpt"/>
</dbReference>
<keyword evidence="4" id="KW-0472">Membrane</keyword>
<dbReference type="GO" id="GO:0005886">
    <property type="term" value="C:plasma membrane"/>
    <property type="evidence" value="ECO:0007669"/>
    <property type="project" value="TreeGrafter"/>
</dbReference>
<protein>
    <recommendedName>
        <fullName evidence="8">EGF-like domain-containing protein</fullName>
    </recommendedName>
</protein>
<dbReference type="KEGG" id="bmy:BM_BM8865"/>
<evidence type="ECO:0000256" key="3">
    <source>
        <dbReference type="SAM" id="MobiDB-lite"/>
    </source>
</evidence>
<dbReference type="RefSeq" id="XP_042935353.1">
    <property type="nucleotide sequence ID" value="XM_043079419.1"/>
</dbReference>
<dbReference type="AlphaFoldDB" id="A0A4E9FHH7"/>
<dbReference type="GeneID" id="6097830"/>
<accession>A0A8L7TJG3</accession>
<dbReference type="InterPro" id="IPR051221">
    <property type="entry name" value="LDLR-related"/>
</dbReference>
<feature type="compositionally biased region" description="Acidic residues" evidence="3">
    <location>
        <begin position="1099"/>
        <end position="1109"/>
    </location>
</feature>
<dbReference type="Proteomes" id="UP000006672">
    <property type="component" value="Unassembled WGS sequence"/>
</dbReference>
<evidence type="ECO:0000256" key="2">
    <source>
        <dbReference type="PROSITE-ProRule" id="PRU00124"/>
    </source>
</evidence>
<reference evidence="7" key="3">
    <citation type="submission" date="2022-04" db="UniProtKB">
        <authorList>
            <consortium name="WormBaseParasite"/>
        </authorList>
    </citation>
    <scope>IDENTIFICATION</scope>
</reference>
<dbReference type="OrthoDB" id="5861256at2759"/>
<feature type="region of interest" description="Disordered" evidence="3">
    <location>
        <begin position="1094"/>
        <end position="1113"/>
    </location>
</feature>
<dbReference type="PROSITE" id="PS50068">
    <property type="entry name" value="LDLRA_2"/>
    <property type="match status" value="1"/>
</dbReference>
<keyword evidence="4" id="KW-1133">Transmembrane helix</keyword>
<dbReference type="GO" id="GO:0005041">
    <property type="term" value="F:low-density lipoprotein particle receptor activity"/>
    <property type="evidence" value="ECO:0007669"/>
    <property type="project" value="TreeGrafter"/>
</dbReference>
<dbReference type="InterPro" id="IPR036055">
    <property type="entry name" value="LDL_receptor-like_sf"/>
</dbReference>
<feature type="compositionally biased region" description="Polar residues" evidence="3">
    <location>
        <begin position="1197"/>
        <end position="1215"/>
    </location>
</feature>
<evidence type="ECO:0000313" key="7">
    <source>
        <dbReference type="WBParaSite" id="Bm8865.1"/>
    </source>
</evidence>
<keyword evidence="6" id="KW-1185">Reference proteome</keyword>
<dbReference type="PANTHER" id="PTHR22722:SF5">
    <property type="entry name" value="LOW-DENSITY LIPOPROTEIN RECEPTOR-RELATED PROTEIN 1B"/>
    <property type="match status" value="1"/>
</dbReference>
<dbReference type="PANTHER" id="PTHR22722">
    <property type="entry name" value="LOW-DENSITY LIPOPROTEIN RECEPTOR-RELATED PROTEIN 2-RELATED"/>
    <property type="match status" value="1"/>
</dbReference>
<dbReference type="CDD" id="cd00112">
    <property type="entry name" value="LDLa"/>
    <property type="match status" value="1"/>
</dbReference>
<name>A0A4E9FHH7_BRUMA</name>
<evidence type="ECO:0000256" key="4">
    <source>
        <dbReference type="SAM" id="Phobius"/>
    </source>
</evidence>
<reference evidence="5" key="2">
    <citation type="submission" date="2019-04" db="EMBL/GenBank/DDBJ databases">
        <authorList>
            <person name="Howe K."/>
            <person name="Paulini M."/>
            <person name="Williams G."/>
        </authorList>
    </citation>
    <scope>NUCLEOTIDE SEQUENCE [LARGE SCALE GENOMIC DNA]</scope>
    <source>
        <strain evidence="5">FR3</strain>
    </source>
</reference>
<comment type="caution">
    <text evidence="2">Lacks conserved residue(s) required for the propagation of feature annotation.</text>
</comment>
<dbReference type="GO" id="GO:0043235">
    <property type="term" value="C:receptor complex"/>
    <property type="evidence" value="ECO:0007669"/>
    <property type="project" value="TreeGrafter"/>
</dbReference>
<evidence type="ECO:0000313" key="5">
    <source>
        <dbReference type="EMBL" id="VIO94978.1"/>
    </source>
</evidence>
<keyword evidence="4" id="KW-0812">Transmembrane</keyword>
<feature type="region of interest" description="Disordered" evidence="3">
    <location>
        <begin position="1197"/>
        <end position="1218"/>
    </location>
</feature>
<reference evidence="6" key="1">
    <citation type="journal article" date="2007" name="Science">
        <title>Draft genome of the filarial nematode parasite Brugia malayi.</title>
        <authorList>
            <person name="Ghedin E."/>
            <person name="Wang S."/>
            <person name="Spiro D."/>
            <person name="Caler E."/>
            <person name="Zhao Q."/>
            <person name="Crabtree J."/>
            <person name="Allen J.E."/>
            <person name="Delcher A.L."/>
            <person name="Guiliano D.B."/>
            <person name="Miranda-Saavedra D."/>
            <person name="Angiuoli S.V."/>
            <person name="Creasy T."/>
            <person name="Amedeo P."/>
            <person name="Haas B."/>
            <person name="El-Sayed N.M."/>
            <person name="Wortman J.R."/>
            <person name="Feldblyum T."/>
            <person name="Tallon L."/>
            <person name="Schatz M."/>
            <person name="Shumway M."/>
            <person name="Koo H."/>
            <person name="Salzberg S.L."/>
            <person name="Schobel S."/>
            <person name="Pertea M."/>
            <person name="Pop M."/>
            <person name="White O."/>
            <person name="Barton G.J."/>
            <person name="Carlow C.K."/>
            <person name="Crawford M.J."/>
            <person name="Daub J."/>
            <person name="Dimmic M.W."/>
            <person name="Estes C.F."/>
            <person name="Foster J.M."/>
            <person name="Ganatra M."/>
            <person name="Gregory W.F."/>
            <person name="Johnson N.M."/>
            <person name="Jin J."/>
            <person name="Komuniecki R."/>
            <person name="Korf I."/>
            <person name="Kumar S."/>
            <person name="Laney S."/>
            <person name="Li B.W."/>
            <person name="Li W."/>
            <person name="Lindblom T.H."/>
            <person name="Lustigman S."/>
            <person name="Ma D."/>
            <person name="Maina C.V."/>
            <person name="Martin D.M."/>
            <person name="McCarter J.P."/>
            <person name="McReynolds L."/>
            <person name="Mitreva M."/>
            <person name="Nutman T.B."/>
            <person name="Parkinson J."/>
            <person name="Peregrin-Alvarez J.M."/>
            <person name="Poole C."/>
            <person name="Ren Q."/>
            <person name="Saunders L."/>
            <person name="Sluder A.E."/>
            <person name="Smith K."/>
            <person name="Stanke M."/>
            <person name="Unnasch T.R."/>
            <person name="Ware J."/>
            <person name="Wei A.D."/>
            <person name="Weil G."/>
            <person name="Williams D.J."/>
            <person name="Zhang Y."/>
            <person name="Williams S.A."/>
            <person name="Fraser-Liggett C."/>
            <person name="Slatko B."/>
            <person name="Blaxter M.L."/>
            <person name="Scott A.L."/>
        </authorList>
    </citation>
    <scope>NUCLEOTIDE SEQUENCE</scope>
    <source>
        <strain evidence="6">FR3</strain>
    </source>
</reference>
<sequence length="1428" mass="160097">MRVPGRCTVVSGTNSNSKILQRQQFDCGGSKLLPQQQRRCIPLQHFHDGIVDCPDGSDEFCFPGYVKCGTYCVSLKYAAQCFINPRCDNTPTSPQFCDVIKKKLCSIEGTVPCKGYGECVMKKWIENGQTNCIDKSDQDLDYIAVFGIKRGTNRYQNLQFISNTSNNLNDMMISTQQFIPSWLQFVSPSPSYHVKSSSTIRISNDNGDNKLGYNGILKQDNIIVSNNISSSSLSPSSSPSLSPSLLPSLSSPLAPSLSSSSLSSNKITNQNNMFNSSIKTISNSVENRAIISKELEQMQSSNLSKQQREEQIISTSQNDDLANLITSTTTYHLSPDQIACAHYEYAEAHRLVPEPLCTCPPGEMPGGNHSTCKATIISTFGIDVSNMCGGMETIPEERSRLAILVLNRTGLPYQACVRRDGHPVMVQLDCSQCTVKEFDDAFKQNSNDQYVPLRIMELSVGACLTSALNDCDPEHADCLINGPRYECRCHDGWNDTSKNFGKAEGRRCEQLILLADGCILFYGYCLLWWLLLFGISFILLLLLLYWLGSKLYKLCKKRRRRNVIEEQGHLVTSEVSSIKNSNANNNKLAIIESINMNNNPNSIDTISVAEDCDEKLATTTTKTTTTTTTTTTATTIIDNKCITNFMQNDKQNATKNAEKILIKQESVKSLNLMEKNDEKQQTKMQSEKLEQTSDQLKSERVKIEQNEQKLSMNQHAKINSSILSKNKLMRKTLSDDQNELINESLETSKNETINQSQKFTELTQNDDDDEKMLKNVETMEATNSKVMNISQSVSETSLRTMWELFKQGTWKQSSRPSSIKSSTSSLDHLIDVFLCRKRNKKIHPDTITISNDPEYPLNTIKISNSTIADTIPSISPLSHLSNSASTTVITCCSINTATTTTITTATTTTNDSISCYYSTNNMEEQLFTATEKVPMQNQLLEQKIITETKTLTTKSTISLLPQELSLLSLKNTSSVQSVNPTPTPTTTTIISDRLEFTKIDQQSILNDAKKDSIDNATTTINEMTQQYMIDKNQKLSVIEQNENKIKDEMDTKLSTTTIVTSSDKQLKQCTSSTEQSISSKTQSENDSCDMITVIKNDNDNDDDDDGDDNLNEKMLSTNDELRNALKEVTSTKPPIKRLTEKQKEKLSASCGHLHIQSDDEMNRKGDGGSIRQFLATARNESRRKLSSISEKSTEMMNGGNQLISAPSSISCPTTTRRSKDYRQLPRTLQRHRDNAYGVWNYFFADLMASLTEEPTTNINDCAKTIPNNNGTTIRNANNWSKLEQNRINAKLKHKIGSNISQHSIAITDKQRPPWNFSPLKDGNLDRIAPLQPVFSHSNQPRKWLSALHLNDDKYATALQSSRRNISERRQSDCNLHDISHLRMTRGSHSARLHTRLTSAKMSRNISGVKWTPNDINNQPIKEQLWWGK</sequence>
<dbReference type="SUPFAM" id="SSF57424">
    <property type="entry name" value="LDL receptor-like module"/>
    <property type="match status" value="1"/>
</dbReference>
<proteinExistence type="predicted"/>
<dbReference type="PRINTS" id="PR00261">
    <property type="entry name" value="LDLRECEPTOR"/>
</dbReference>
<gene>
    <name evidence="5" type="primary">Bm8865</name>
    <name evidence="5" type="ORF">BM_BM8865</name>
</gene>
<evidence type="ECO:0000256" key="1">
    <source>
        <dbReference type="ARBA" id="ARBA00023157"/>
    </source>
</evidence>
<dbReference type="CTD" id="6097830"/>
<keyword evidence="1" id="KW-1015">Disulfide bond</keyword>
<feature type="transmembrane region" description="Helical" evidence="4">
    <location>
        <begin position="526"/>
        <end position="548"/>
    </location>
</feature>
<dbReference type="WBParaSite" id="Bm8865.1">
    <property type="protein sequence ID" value="Bm8865.1"/>
    <property type="gene ID" value="WBGene00229126"/>
</dbReference>
<feature type="region of interest" description="Disordered" evidence="3">
    <location>
        <begin position="676"/>
        <end position="697"/>
    </location>
</feature>
<dbReference type="Gene3D" id="4.10.400.10">
    <property type="entry name" value="Low-density Lipoprotein Receptor"/>
    <property type="match status" value="1"/>
</dbReference>
<accession>A0A4E9FHH7</accession>
<evidence type="ECO:0008006" key="8">
    <source>
        <dbReference type="Google" id="ProtNLM"/>
    </source>
</evidence>
<organism evidence="5">
    <name type="scientific">Brugia malayi</name>
    <name type="common">Filarial nematode worm</name>
    <dbReference type="NCBI Taxonomy" id="6279"/>
    <lineage>
        <taxon>Eukaryota</taxon>
        <taxon>Metazoa</taxon>
        <taxon>Ecdysozoa</taxon>
        <taxon>Nematoda</taxon>
        <taxon>Chromadorea</taxon>
        <taxon>Rhabditida</taxon>
        <taxon>Spirurina</taxon>
        <taxon>Spiruromorpha</taxon>
        <taxon>Filarioidea</taxon>
        <taxon>Onchocercidae</taxon>
        <taxon>Brugia</taxon>
    </lineage>
</organism>
<evidence type="ECO:0000313" key="6">
    <source>
        <dbReference type="Proteomes" id="UP000006672"/>
    </source>
</evidence>